<evidence type="ECO:0000259" key="1">
    <source>
        <dbReference type="Pfam" id="PF12770"/>
    </source>
</evidence>
<dbReference type="EMBL" id="WJKJ01000277">
    <property type="protein sequence ID" value="MBD3365212.1"/>
    <property type="molecule type" value="Genomic_DNA"/>
</dbReference>
<sequence>VLTSTELLECVFRREGRSKRLKKLTLIGNPTGARLPHAAEEVESIERSYPRSLVFTGSQASKPQLISVAPGSQVLHLATHCNLKPDNPFDSYIHLAPTDTTDGRWTMTEIWGQSWDKMQLVTLSACESALGGNQQGLEFESVARAFALAMEGPPAIVATLWSVADNSTKELMVTFYEELKDNTKSEALRKAQQELIHSGKYAHPFFWAPFILIGEWR</sequence>
<evidence type="ECO:0000313" key="3">
    <source>
        <dbReference type="Proteomes" id="UP000630660"/>
    </source>
</evidence>
<dbReference type="InterPro" id="IPR024983">
    <property type="entry name" value="CHAT_dom"/>
</dbReference>
<organism evidence="2 3">
    <name type="scientific">candidate division WOR-3 bacterium</name>
    <dbReference type="NCBI Taxonomy" id="2052148"/>
    <lineage>
        <taxon>Bacteria</taxon>
        <taxon>Bacteria division WOR-3</taxon>
    </lineage>
</organism>
<dbReference type="AlphaFoldDB" id="A0A9D5KA18"/>
<feature type="domain" description="CHAT" evidence="1">
    <location>
        <begin position="12"/>
        <end position="215"/>
    </location>
</feature>
<reference evidence="2" key="1">
    <citation type="submission" date="2019-11" db="EMBL/GenBank/DDBJ databases">
        <title>Microbial mats filling the niche in hypersaline microbial mats.</title>
        <authorList>
            <person name="Wong H.L."/>
            <person name="Macleod F.I."/>
            <person name="White R.A. III"/>
            <person name="Burns B.P."/>
        </authorList>
    </citation>
    <scope>NUCLEOTIDE SEQUENCE</scope>
    <source>
        <strain evidence="2">Bin_327</strain>
    </source>
</reference>
<feature type="non-terminal residue" evidence="2">
    <location>
        <position position="1"/>
    </location>
</feature>
<name>A0A9D5KA18_UNCW3</name>
<dbReference type="Proteomes" id="UP000630660">
    <property type="component" value="Unassembled WGS sequence"/>
</dbReference>
<dbReference type="Pfam" id="PF12770">
    <property type="entry name" value="CHAT"/>
    <property type="match status" value="1"/>
</dbReference>
<gene>
    <name evidence="2" type="ORF">GF359_08360</name>
</gene>
<protein>
    <submittedName>
        <fullName evidence="2">CHAT domain-containing protein</fullName>
    </submittedName>
</protein>
<proteinExistence type="predicted"/>
<accession>A0A9D5KA18</accession>
<comment type="caution">
    <text evidence="2">The sequence shown here is derived from an EMBL/GenBank/DDBJ whole genome shotgun (WGS) entry which is preliminary data.</text>
</comment>
<evidence type="ECO:0000313" key="2">
    <source>
        <dbReference type="EMBL" id="MBD3365212.1"/>
    </source>
</evidence>